<reference evidence="5" key="1">
    <citation type="journal article" date="2019" name="Int. J. Syst. Evol. Microbiol.">
        <title>The Global Catalogue of Microorganisms (GCM) 10K type strain sequencing project: providing services to taxonomists for standard genome sequencing and annotation.</title>
        <authorList>
            <consortium name="The Broad Institute Genomics Platform"/>
            <consortium name="The Broad Institute Genome Sequencing Center for Infectious Disease"/>
            <person name="Wu L."/>
            <person name="Ma J."/>
        </authorList>
    </citation>
    <scope>NUCLEOTIDE SEQUENCE [LARGE SCALE GENOMIC DNA]</scope>
    <source>
        <strain evidence="5">CGMCC 1.12942</strain>
    </source>
</reference>
<gene>
    <name evidence="4" type="ORF">ACFQNG_00550</name>
</gene>
<name>A0ABW2RFH2_9BACL</name>
<protein>
    <submittedName>
        <fullName evidence="4">Excalibur calcium-binding domain-containing protein</fullName>
    </submittedName>
</protein>
<keyword evidence="2" id="KW-0472">Membrane</keyword>
<feature type="compositionally biased region" description="Basic and acidic residues" evidence="1">
    <location>
        <begin position="131"/>
        <end position="144"/>
    </location>
</feature>
<evidence type="ECO:0000313" key="4">
    <source>
        <dbReference type="EMBL" id="MFC7439660.1"/>
    </source>
</evidence>
<feature type="compositionally biased region" description="Low complexity" evidence="1">
    <location>
        <begin position="146"/>
        <end position="168"/>
    </location>
</feature>
<evidence type="ECO:0000256" key="2">
    <source>
        <dbReference type="SAM" id="Phobius"/>
    </source>
</evidence>
<feature type="region of interest" description="Disordered" evidence="1">
    <location>
        <begin position="181"/>
        <end position="206"/>
    </location>
</feature>
<organism evidence="4 5">
    <name type="scientific">Laceyella putida</name>
    <dbReference type="NCBI Taxonomy" id="110101"/>
    <lineage>
        <taxon>Bacteria</taxon>
        <taxon>Bacillati</taxon>
        <taxon>Bacillota</taxon>
        <taxon>Bacilli</taxon>
        <taxon>Bacillales</taxon>
        <taxon>Thermoactinomycetaceae</taxon>
        <taxon>Laceyella</taxon>
    </lineage>
</organism>
<dbReference type="Proteomes" id="UP001596500">
    <property type="component" value="Unassembled WGS sequence"/>
</dbReference>
<dbReference type="SMART" id="SM00894">
    <property type="entry name" value="Excalibur"/>
    <property type="match status" value="1"/>
</dbReference>
<comment type="caution">
    <text evidence="4">The sequence shown here is derived from an EMBL/GenBank/DDBJ whole genome shotgun (WGS) entry which is preliminary data.</text>
</comment>
<keyword evidence="2" id="KW-1133">Transmembrane helix</keyword>
<dbReference type="RefSeq" id="WP_379862843.1">
    <property type="nucleotide sequence ID" value="NZ_JBHTBW010000003.1"/>
</dbReference>
<dbReference type="EMBL" id="JBHTBW010000003">
    <property type="protein sequence ID" value="MFC7439660.1"/>
    <property type="molecule type" value="Genomic_DNA"/>
</dbReference>
<feature type="domain" description="Excalibur calcium-binding" evidence="3">
    <location>
        <begin position="170"/>
        <end position="206"/>
    </location>
</feature>
<evidence type="ECO:0000259" key="3">
    <source>
        <dbReference type="SMART" id="SM00894"/>
    </source>
</evidence>
<evidence type="ECO:0000256" key="1">
    <source>
        <dbReference type="SAM" id="MobiDB-lite"/>
    </source>
</evidence>
<proteinExistence type="predicted"/>
<dbReference type="Pfam" id="PF05901">
    <property type="entry name" value="Excalibur"/>
    <property type="match status" value="1"/>
</dbReference>
<feature type="compositionally biased region" description="Low complexity" evidence="1">
    <location>
        <begin position="181"/>
        <end position="191"/>
    </location>
</feature>
<sequence length="206" mass="22686">MSAIIVLLTLLLLFALVGIIYPTPLHKKIAYKQVDLGKRVWNAALFVLCFILIGILAPSQPQPVEDTAKAEIEAELDKAKKQLAKNNEQLKQLKQLQQQNEELKKSKQDLEAKLKACEEEKKKLQEEITKKENELKAAEEEKKQQTTTSSSSSSSSNDSPSTESRSSSVYYANCSEARAAGAAPIYAGEPGYAKKLDRDGDGVACE</sequence>
<feature type="transmembrane region" description="Helical" evidence="2">
    <location>
        <begin position="42"/>
        <end position="59"/>
    </location>
</feature>
<evidence type="ECO:0000313" key="5">
    <source>
        <dbReference type="Proteomes" id="UP001596500"/>
    </source>
</evidence>
<keyword evidence="5" id="KW-1185">Reference proteome</keyword>
<feature type="region of interest" description="Disordered" evidence="1">
    <location>
        <begin position="131"/>
        <end position="168"/>
    </location>
</feature>
<accession>A0ABW2RFH2</accession>
<keyword evidence="2" id="KW-0812">Transmembrane</keyword>
<dbReference type="InterPro" id="IPR008613">
    <property type="entry name" value="Excalibur_Ca-bd_domain"/>
</dbReference>
<feature type="compositionally biased region" description="Basic and acidic residues" evidence="1">
    <location>
        <begin position="192"/>
        <end position="206"/>
    </location>
</feature>